<evidence type="ECO:0000313" key="2">
    <source>
        <dbReference type="Proteomes" id="UP000198546"/>
    </source>
</evidence>
<evidence type="ECO:0000313" key="1">
    <source>
        <dbReference type="EMBL" id="SDE41343.1"/>
    </source>
</evidence>
<dbReference type="AlphaFoldDB" id="A0A1G7CQ42"/>
<gene>
    <name evidence="1" type="ORF">SAMN04489747_3339</name>
</gene>
<accession>A0A1G7CQ42</accession>
<sequence length="125" mass="13674">MGTDSPGRRLASALAAKDAGALRAVLTDDVDFTGLTPRRSWSAGDPDEVLDVLLGHWFAPEDEVEELLDVSEGAPVEDTRHVAYRLRLTTPDGARTAEQQVYYRTDGERISYLRVLCSGFRPAPG</sequence>
<dbReference type="EMBL" id="LT629688">
    <property type="protein sequence ID" value="SDE41343.1"/>
    <property type="molecule type" value="Genomic_DNA"/>
</dbReference>
<reference evidence="1 2" key="1">
    <citation type="submission" date="2016-10" db="EMBL/GenBank/DDBJ databases">
        <authorList>
            <person name="de Groot N.N."/>
        </authorList>
    </citation>
    <scope>NUCLEOTIDE SEQUENCE [LARGE SCALE GENOMIC DNA]</scope>
    <source>
        <strain evidence="1 2">MON 2.2</strain>
    </source>
</reference>
<dbReference type="Proteomes" id="UP000198546">
    <property type="component" value="Chromosome i"/>
</dbReference>
<dbReference type="RefSeq" id="WP_090595084.1">
    <property type="nucleotide sequence ID" value="NZ_LT629688.1"/>
</dbReference>
<dbReference type="SUPFAM" id="SSF54427">
    <property type="entry name" value="NTF2-like"/>
    <property type="match status" value="1"/>
</dbReference>
<protein>
    <recommendedName>
        <fullName evidence="3">SnoaL-like domain-containing protein</fullName>
    </recommendedName>
</protein>
<dbReference type="OrthoDB" id="3481727at2"/>
<dbReference type="InterPro" id="IPR032710">
    <property type="entry name" value="NTF2-like_dom_sf"/>
</dbReference>
<name>A0A1G7CQ42_9ACTN</name>
<evidence type="ECO:0008006" key="3">
    <source>
        <dbReference type="Google" id="ProtNLM"/>
    </source>
</evidence>
<proteinExistence type="predicted"/>
<dbReference type="STRING" id="675864.SAMN04489747_3339"/>
<organism evidence="1 2">
    <name type="scientific">Auraticoccus monumenti</name>
    <dbReference type="NCBI Taxonomy" id="675864"/>
    <lineage>
        <taxon>Bacteria</taxon>
        <taxon>Bacillati</taxon>
        <taxon>Actinomycetota</taxon>
        <taxon>Actinomycetes</taxon>
        <taxon>Propionibacteriales</taxon>
        <taxon>Propionibacteriaceae</taxon>
        <taxon>Auraticoccus</taxon>
    </lineage>
</organism>
<keyword evidence="2" id="KW-1185">Reference proteome</keyword>